<evidence type="ECO:0000313" key="3">
    <source>
        <dbReference type="Proteomes" id="UP000626092"/>
    </source>
</evidence>
<reference evidence="2" key="1">
    <citation type="submission" date="2019-11" db="EMBL/GenBank/DDBJ databases">
        <authorList>
            <person name="Liu Y."/>
            <person name="Hou J."/>
            <person name="Li T.-Q."/>
            <person name="Guan C.-H."/>
            <person name="Wu X."/>
            <person name="Wu H.-Z."/>
            <person name="Ling F."/>
            <person name="Zhang R."/>
            <person name="Shi X.-G."/>
            <person name="Ren J.-P."/>
            <person name="Chen E.-F."/>
            <person name="Sun J.-M."/>
        </authorList>
    </citation>
    <scope>NUCLEOTIDE SEQUENCE</scope>
    <source>
        <strain evidence="2">Adult_tree_wgs_1</strain>
        <tissue evidence="2">Leaves</tissue>
    </source>
</reference>
<proteinExistence type="predicted"/>
<dbReference type="EMBL" id="WJXA01000010">
    <property type="protein sequence ID" value="KAF7128946.1"/>
    <property type="molecule type" value="Genomic_DNA"/>
</dbReference>
<accession>A0A834GCV1</accession>
<protein>
    <submittedName>
        <fullName evidence="2">Uncharacterized protein</fullName>
    </submittedName>
</protein>
<dbReference type="Proteomes" id="UP000626092">
    <property type="component" value="Unassembled WGS sequence"/>
</dbReference>
<organism evidence="2 3">
    <name type="scientific">Rhododendron simsii</name>
    <name type="common">Sims's rhododendron</name>
    <dbReference type="NCBI Taxonomy" id="118357"/>
    <lineage>
        <taxon>Eukaryota</taxon>
        <taxon>Viridiplantae</taxon>
        <taxon>Streptophyta</taxon>
        <taxon>Embryophyta</taxon>
        <taxon>Tracheophyta</taxon>
        <taxon>Spermatophyta</taxon>
        <taxon>Magnoliopsida</taxon>
        <taxon>eudicotyledons</taxon>
        <taxon>Gunneridae</taxon>
        <taxon>Pentapetalae</taxon>
        <taxon>asterids</taxon>
        <taxon>Ericales</taxon>
        <taxon>Ericaceae</taxon>
        <taxon>Ericoideae</taxon>
        <taxon>Rhodoreae</taxon>
        <taxon>Rhododendron</taxon>
    </lineage>
</organism>
<evidence type="ECO:0000256" key="1">
    <source>
        <dbReference type="SAM" id="MobiDB-lite"/>
    </source>
</evidence>
<sequence length="282" mass="32369">MSFISQVGELGYRASVHSFLLCLREWEKRRQRFYQEALDKEMLYHPIFSWWLLMSSLQQKSCFESDGGYWLSRFPGIRLCPFGEARLLKGRENLNHGVRRQIFNSKNVHLRNDKWLLSPGEVNSIFEVLIAFEDRADELVWHFSSKGKYPSLQSIMHWKVNMLDGLDNEKDRMDFLSRASTLDGSIYQLWKELPNLPIPIRGAETVPITGSLLRGVVSSLSCEASMLASESRAAVAVNMPGTYQALRSKVTTNRRANEADKSLHKKNQKQLRLPPSPPQANP</sequence>
<feature type="region of interest" description="Disordered" evidence="1">
    <location>
        <begin position="251"/>
        <end position="282"/>
    </location>
</feature>
<keyword evidence="3" id="KW-1185">Reference proteome</keyword>
<name>A0A834GCV1_RHOSS</name>
<evidence type="ECO:0000313" key="2">
    <source>
        <dbReference type="EMBL" id="KAF7128946.1"/>
    </source>
</evidence>
<comment type="caution">
    <text evidence="2">The sequence shown here is derived from an EMBL/GenBank/DDBJ whole genome shotgun (WGS) entry which is preliminary data.</text>
</comment>
<dbReference type="AlphaFoldDB" id="A0A834GCV1"/>
<gene>
    <name evidence="2" type="ORF">RHSIM_Rhsim10G0144100</name>
</gene>